<evidence type="ECO:0000256" key="2">
    <source>
        <dbReference type="SAM" id="MobiDB-lite"/>
    </source>
</evidence>
<evidence type="ECO:0008006" key="4">
    <source>
        <dbReference type="Google" id="ProtNLM"/>
    </source>
</evidence>
<organism evidence="3">
    <name type="scientific">uncultured prokaryote</name>
    <dbReference type="NCBI Taxonomy" id="198431"/>
    <lineage>
        <taxon>unclassified sequences</taxon>
        <taxon>environmental samples</taxon>
    </lineage>
</organism>
<dbReference type="Pfam" id="PF01446">
    <property type="entry name" value="Rep_1"/>
    <property type="match status" value="1"/>
</dbReference>
<accession>A0A0H5PWW7</accession>
<reference evidence="3" key="1">
    <citation type="submission" date="2015-06" db="EMBL/GenBank/DDBJ databases">
        <authorList>
            <person name="Joergensen T."/>
        </authorList>
    </citation>
    <scope>NUCLEOTIDE SEQUENCE</scope>
    <source>
        <plasmid evidence="3">pRGFK0045</plasmid>
    </source>
</reference>
<dbReference type="EMBL" id="LN852737">
    <property type="protein sequence ID" value="CRY93679.1"/>
    <property type="molecule type" value="Genomic_DNA"/>
</dbReference>
<proteinExistence type="predicted"/>
<dbReference type="AlphaFoldDB" id="A0A0H5PWW7"/>
<reference evidence="3" key="2">
    <citation type="submission" date="2015-07" db="EMBL/GenBank/DDBJ databases">
        <title>Plasmids, circular viruses and viroids from rat gut.</title>
        <authorList>
            <person name="Jorgensen T.J."/>
            <person name="Hansen M.A."/>
            <person name="Xu Z."/>
            <person name="Tabak M.A."/>
            <person name="Sorensen S.J."/>
            <person name="Hansen L.H."/>
        </authorList>
    </citation>
    <scope>NUCLEOTIDE SEQUENCE</scope>
    <source>
        <plasmid evidence="3">pRGFK0045</plasmid>
    </source>
</reference>
<feature type="region of interest" description="Disordered" evidence="2">
    <location>
        <begin position="294"/>
        <end position="315"/>
    </location>
</feature>
<feature type="compositionally biased region" description="Basic and acidic residues" evidence="2">
    <location>
        <begin position="302"/>
        <end position="315"/>
    </location>
</feature>
<dbReference type="GO" id="GO:0006260">
    <property type="term" value="P:DNA replication"/>
    <property type="evidence" value="ECO:0007669"/>
    <property type="project" value="UniProtKB-KW"/>
</dbReference>
<protein>
    <recommendedName>
        <fullName evidence="4">Replication protein</fullName>
    </recommendedName>
</protein>
<keyword evidence="3" id="KW-0614">Plasmid</keyword>
<sequence length="338" mass="40057">METFGVTDDHYPTENDQNFNTPDTALCDYSPKDAKWDTVRKSTERVSQFLFAADEFEKWAHRMHDCTGLLKFAELANTETGEISLKLRYAEFCHCRHCPMCQKRREIVYRSRFLEFLPHTLSEHQNARWVFLTLTTPNVPVESLRDTLKAMNKAWNKFTQRKEFKPVLGWIRTTEVTREEKRKGYAHPHFHCLMMVRPSFFTKSYTKQSRWAEIWGECMKLDITPIVDIRTVKGGLDKAILETVKTFTYSVKPEALEADPEWTIEYFKQVHKLRFISAGGELKDAIKRLEPETDEEMIYTDDNPKPEEPEKELSKRAYSWRRHEMKYRRCIKAEQSES</sequence>
<name>A0A0H5PWW7_9ZZZZ</name>
<evidence type="ECO:0000313" key="3">
    <source>
        <dbReference type="EMBL" id="CRY93679.1"/>
    </source>
</evidence>
<keyword evidence="1" id="KW-0235">DNA replication</keyword>
<geneLocation type="plasmid" evidence="3">
    <name>pRGFK0045</name>
</geneLocation>
<dbReference type="GO" id="GO:0003677">
    <property type="term" value="F:DNA binding"/>
    <property type="evidence" value="ECO:0007669"/>
    <property type="project" value="InterPro"/>
</dbReference>
<dbReference type="InterPro" id="IPR000989">
    <property type="entry name" value="Rep"/>
</dbReference>
<evidence type="ECO:0000256" key="1">
    <source>
        <dbReference type="ARBA" id="ARBA00022705"/>
    </source>
</evidence>